<proteinExistence type="predicted"/>
<reference evidence="1 2" key="1">
    <citation type="journal article" date="2019" name="Appl. Environ. Microbiol.">
        <title>Population genetics and characterization of Campylobacter jejuni isolates in western jackdaws and game birds in Finland.</title>
        <authorList>
            <person name="Kovanen S."/>
            <person name="Rossi M."/>
            <person name="Pohja-Mykra M."/>
            <person name="Nieminen T."/>
            <person name="Raunio-Saarnisto M."/>
            <person name="Sauvala M."/>
            <person name="Fredriksson-Ahomaa M."/>
            <person name="Hanninen M.L."/>
            <person name="Kivisto R."/>
        </authorList>
    </citation>
    <scope>NUCLEOTIDE SEQUENCE [LARGE SCALE GENOMIC DNA]</scope>
    <source>
        <strain evidence="1 2">CB304</strain>
    </source>
</reference>
<accession>A0A431FY74</accession>
<dbReference type="EMBL" id="PRCE01000019">
    <property type="protein sequence ID" value="RTJ98429.1"/>
    <property type="molecule type" value="Genomic_DNA"/>
</dbReference>
<name>A0A431FY74_CAMJU</name>
<protein>
    <submittedName>
        <fullName evidence="1">Superoxide dismutase</fullName>
    </submittedName>
</protein>
<dbReference type="Proteomes" id="UP000286791">
    <property type="component" value="Unassembled WGS sequence"/>
</dbReference>
<evidence type="ECO:0000313" key="1">
    <source>
        <dbReference type="EMBL" id="RTJ98429.1"/>
    </source>
</evidence>
<gene>
    <name evidence="1" type="ORF">C3H48_03845</name>
</gene>
<evidence type="ECO:0000313" key="2">
    <source>
        <dbReference type="Proteomes" id="UP000286791"/>
    </source>
</evidence>
<feature type="non-terminal residue" evidence="1">
    <location>
        <position position="23"/>
    </location>
</feature>
<dbReference type="AlphaFoldDB" id="A0A431FY74"/>
<comment type="caution">
    <text evidence="1">The sequence shown here is derived from an EMBL/GenBank/DDBJ whole genome shotgun (WGS) entry which is preliminary data.</text>
</comment>
<sequence>MFELRKLPYDTNAFGDFLSAETF</sequence>
<organism evidence="1 2">
    <name type="scientific">Campylobacter jejuni</name>
    <dbReference type="NCBI Taxonomy" id="197"/>
    <lineage>
        <taxon>Bacteria</taxon>
        <taxon>Pseudomonadati</taxon>
        <taxon>Campylobacterota</taxon>
        <taxon>Epsilonproteobacteria</taxon>
        <taxon>Campylobacterales</taxon>
        <taxon>Campylobacteraceae</taxon>
        <taxon>Campylobacter</taxon>
    </lineage>
</organism>